<evidence type="ECO:0000313" key="13">
    <source>
        <dbReference type="EMBL" id="MBD9699713.1"/>
    </source>
</evidence>
<evidence type="ECO:0000256" key="5">
    <source>
        <dbReference type="ARBA" id="ARBA00022723"/>
    </source>
</evidence>
<comment type="function">
    <text evidence="2">Purine nucleoside enzyme that catalyzes the phosphorolysis of adenosine and inosine nucleosides, yielding D-ribose 1-phosphate and the respective free bases, adenine and hypoxanthine. Also catalyzes the phosphorolysis of S-methyl-5'-thioadenosine into adenine and S-methyl-5-thio-alpha-D-ribose 1-phosphate. Also has adenosine deaminase activity.</text>
</comment>
<dbReference type="InterPro" id="IPR038371">
    <property type="entry name" value="Cu_polyphenol_OxRdtase_sf"/>
</dbReference>
<organism evidence="13 14">
    <name type="scientific">Flavimobilis rhizosphaerae</name>
    <dbReference type="NCBI Taxonomy" id="2775421"/>
    <lineage>
        <taxon>Bacteria</taxon>
        <taxon>Bacillati</taxon>
        <taxon>Actinomycetota</taxon>
        <taxon>Actinomycetes</taxon>
        <taxon>Micrococcales</taxon>
        <taxon>Jonesiaceae</taxon>
        <taxon>Flavimobilis</taxon>
    </lineage>
</organism>
<keyword evidence="6" id="KW-0378">Hydrolase</keyword>
<evidence type="ECO:0000256" key="2">
    <source>
        <dbReference type="ARBA" id="ARBA00003215"/>
    </source>
</evidence>
<dbReference type="SUPFAM" id="SSF64438">
    <property type="entry name" value="CNF1/YfiH-like putative cysteine hydrolases"/>
    <property type="match status" value="1"/>
</dbReference>
<evidence type="ECO:0000256" key="3">
    <source>
        <dbReference type="ARBA" id="ARBA00007353"/>
    </source>
</evidence>
<dbReference type="RefSeq" id="WP_192279986.1">
    <property type="nucleotide sequence ID" value="NZ_JACZDF010000004.1"/>
</dbReference>
<evidence type="ECO:0000313" key="14">
    <source>
        <dbReference type="Proteomes" id="UP000642107"/>
    </source>
</evidence>
<dbReference type="NCBIfam" id="TIGR00726">
    <property type="entry name" value="peptidoglycan editing factor PgeF"/>
    <property type="match status" value="1"/>
</dbReference>
<evidence type="ECO:0000256" key="4">
    <source>
        <dbReference type="ARBA" id="ARBA00022679"/>
    </source>
</evidence>
<evidence type="ECO:0000256" key="1">
    <source>
        <dbReference type="ARBA" id="ARBA00000553"/>
    </source>
</evidence>
<dbReference type="Proteomes" id="UP000642107">
    <property type="component" value="Unassembled WGS sequence"/>
</dbReference>
<comment type="caution">
    <text evidence="13">The sequence shown here is derived from an EMBL/GenBank/DDBJ whole genome shotgun (WGS) entry which is preliminary data.</text>
</comment>
<comment type="catalytic activity">
    <reaction evidence="11">
        <text>S-methyl-5'-thioadenosine + phosphate = 5-(methylsulfanyl)-alpha-D-ribose 1-phosphate + adenine</text>
        <dbReference type="Rhea" id="RHEA:11852"/>
        <dbReference type="ChEBI" id="CHEBI:16708"/>
        <dbReference type="ChEBI" id="CHEBI:17509"/>
        <dbReference type="ChEBI" id="CHEBI:43474"/>
        <dbReference type="ChEBI" id="CHEBI:58533"/>
        <dbReference type="EC" id="2.4.2.28"/>
    </reaction>
    <physiologicalReaction direction="left-to-right" evidence="11">
        <dbReference type="Rhea" id="RHEA:11853"/>
    </physiologicalReaction>
</comment>
<comment type="catalytic activity">
    <reaction evidence="10">
        <text>adenosine + phosphate = alpha-D-ribose 1-phosphate + adenine</text>
        <dbReference type="Rhea" id="RHEA:27642"/>
        <dbReference type="ChEBI" id="CHEBI:16335"/>
        <dbReference type="ChEBI" id="CHEBI:16708"/>
        <dbReference type="ChEBI" id="CHEBI:43474"/>
        <dbReference type="ChEBI" id="CHEBI:57720"/>
        <dbReference type="EC" id="2.4.2.1"/>
    </reaction>
    <physiologicalReaction direction="left-to-right" evidence="10">
        <dbReference type="Rhea" id="RHEA:27643"/>
    </physiologicalReaction>
</comment>
<evidence type="ECO:0000256" key="7">
    <source>
        <dbReference type="ARBA" id="ARBA00022833"/>
    </source>
</evidence>
<comment type="similarity">
    <text evidence="3 12">Belongs to the purine nucleoside phosphorylase YfiH/LACC1 family.</text>
</comment>
<reference evidence="13 14" key="1">
    <citation type="submission" date="2020-09" db="EMBL/GenBank/DDBJ databases">
        <title>Flavimobilis rhizosphaerae sp. nov., isolated from rhizosphere soil of Spartina alterniflora.</title>
        <authorList>
            <person name="Hanqin C."/>
        </authorList>
    </citation>
    <scope>NUCLEOTIDE SEQUENCE [LARGE SCALE GENOMIC DNA]</scope>
    <source>
        <strain evidence="13 14">GY 10621</strain>
    </source>
</reference>
<keyword evidence="14" id="KW-1185">Reference proteome</keyword>
<comment type="catalytic activity">
    <reaction evidence="9">
        <text>adenosine + H2O + H(+) = inosine + NH4(+)</text>
        <dbReference type="Rhea" id="RHEA:24408"/>
        <dbReference type="ChEBI" id="CHEBI:15377"/>
        <dbReference type="ChEBI" id="CHEBI:15378"/>
        <dbReference type="ChEBI" id="CHEBI:16335"/>
        <dbReference type="ChEBI" id="CHEBI:17596"/>
        <dbReference type="ChEBI" id="CHEBI:28938"/>
        <dbReference type="EC" id="3.5.4.4"/>
    </reaction>
    <physiologicalReaction direction="left-to-right" evidence="9">
        <dbReference type="Rhea" id="RHEA:24409"/>
    </physiologicalReaction>
</comment>
<dbReference type="Gene3D" id="3.60.140.10">
    <property type="entry name" value="CNF1/YfiH-like putative cysteine hydrolases"/>
    <property type="match status" value="1"/>
</dbReference>
<dbReference type="PANTHER" id="PTHR30616">
    <property type="entry name" value="UNCHARACTERIZED PROTEIN YFIH"/>
    <property type="match status" value="1"/>
</dbReference>
<dbReference type="InterPro" id="IPR011324">
    <property type="entry name" value="Cytotoxic_necrot_fac-like_cat"/>
</dbReference>
<dbReference type="Pfam" id="PF02578">
    <property type="entry name" value="Cu-oxidase_4"/>
    <property type="match status" value="1"/>
</dbReference>
<accession>A0ABR9DRI9</accession>
<dbReference type="InterPro" id="IPR003730">
    <property type="entry name" value="Cu_polyphenol_OxRdtase"/>
</dbReference>
<dbReference type="PANTHER" id="PTHR30616:SF2">
    <property type="entry name" value="PURINE NUCLEOSIDE PHOSPHORYLASE LACC1"/>
    <property type="match status" value="1"/>
</dbReference>
<gene>
    <name evidence="13" type="primary">pgeF</name>
    <name evidence="13" type="ORF">IGS67_09455</name>
</gene>
<evidence type="ECO:0000256" key="10">
    <source>
        <dbReference type="ARBA" id="ARBA00048968"/>
    </source>
</evidence>
<evidence type="ECO:0000256" key="8">
    <source>
        <dbReference type="ARBA" id="ARBA00023008"/>
    </source>
</evidence>
<proteinExistence type="inferred from homology"/>
<comment type="catalytic activity">
    <reaction evidence="1">
        <text>inosine + phosphate = alpha-D-ribose 1-phosphate + hypoxanthine</text>
        <dbReference type="Rhea" id="RHEA:27646"/>
        <dbReference type="ChEBI" id="CHEBI:17368"/>
        <dbReference type="ChEBI" id="CHEBI:17596"/>
        <dbReference type="ChEBI" id="CHEBI:43474"/>
        <dbReference type="ChEBI" id="CHEBI:57720"/>
        <dbReference type="EC" id="2.4.2.1"/>
    </reaction>
    <physiologicalReaction direction="left-to-right" evidence="1">
        <dbReference type="Rhea" id="RHEA:27647"/>
    </physiologicalReaction>
</comment>
<keyword evidence="4" id="KW-0808">Transferase</keyword>
<keyword evidence="5" id="KW-0479">Metal-binding</keyword>
<evidence type="ECO:0000256" key="11">
    <source>
        <dbReference type="ARBA" id="ARBA00049893"/>
    </source>
</evidence>
<dbReference type="CDD" id="cd16833">
    <property type="entry name" value="YfiH"/>
    <property type="match status" value="1"/>
</dbReference>
<name>A0ABR9DRI9_9MICO</name>
<sequence>MNGSPRGPRLTELALGAGVRGVLTESAGGLSPAPWAAPDGPGLDLGLNVGDDAGRVRANRALLAEALGVPVVYATQVHGADVINVGDPAAATLDSVGEADGLVTAVPGLALAVLVADCVPVLLADPVARVVGVAHAGRRGVELDVVGEVLAAMRTLGASGADVRAVVGPSACGRCYEVPVAMRDEIAARVPGASSTTSWGTAALDLPGAVDARLRSLGVGHVARDARCTIEDSSLFSHRRATADEGPGTTGRLAGVVHLAPASR</sequence>
<evidence type="ECO:0000256" key="6">
    <source>
        <dbReference type="ARBA" id="ARBA00022801"/>
    </source>
</evidence>
<dbReference type="EMBL" id="JACZDF010000004">
    <property type="protein sequence ID" value="MBD9699713.1"/>
    <property type="molecule type" value="Genomic_DNA"/>
</dbReference>
<evidence type="ECO:0000256" key="12">
    <source>
        <dbReference type="RuleBase" id="RU361274"/>
    </source>
</evidence>
<protein>
    <recommendedName>
        <fullName evidence="12">Purine nucleoside phosphorylase</fullName>
    </recommendedName>
</protein>
<keyword evidence="8" id="KW-0186">Copper</keyword>
<keyword evidence="7" id="KW-0862">Zinc</keyword>
<evidence type="ECO:0000256" key="9">
    <source>
        <dbReference type="ARBA" id="ARBA00047989"/>
    </source>
</evidence>